<proteinExistence type="predicted"/>
<dbReference type="OrthoDB" id="6872885at2"/>
<gene>
    <name evidence="1" type="ORF">A9Y76_14085</name>
</gene>
<dbReference type="EMBL" id="CP016022">
    <property type="protein sequence ID" value="ANJ73525.1"/>
    <property type="molecule type" value="Genomic_DNA"/>
</dbReference>
<name>A0A191ZZA6_9RALS</name>
<evidence type="ECO:0000313" key="2">
    <source>
        <dbReference type="Proteomes" id="UP000078572"/>
    </source>
</evidence>
<protein>
    <submittedName>
        <fullName evidence="1">Uncharacterized protein</fullName>
    </submittedName>
</protein>
<evidence type="ECO:0000313" key="1">
    <source>
        <dbReference type="EMBL" id="ANJ73525.1"/>
    </source>
</evidence>
<reference evidence="2" key="1">
    <citation type="submission" date="2016-06" db="EMBL/GenBank/DDBJ databases">
        <authorList>
            <person name="Xu Y."/>
            <person name="Nagy A."/>
            <person name="Yan X."/>
            <person name="Kim S.W."/>
            <person name="Haley B."/>
            <person name="Liu N.T."/>
            <person name="Nou X."/>
        </authorList>
    </citation>
    <scope>NUCLEOTIDE SEQUENCE [LARGE SCALE GENOMIC DNA]</scope>
    <source>
        <strain evidence="2">ATCC 49129</strain>
    </source>
</reference>
<sequence>MPLPSFTCPVCRNPLSVDVVFAHEGVRDAILQLVNAHTDGAKLLRPLLGYVGMFAPVKTEMRYERVASVLAEVVASIKAGTVRDVHGVTHPAPLDYWRQAFEEMAARRDAGSLKLPLKSHGYLHTVVVGLASKAAATAEQRAEAQRAGHAGMGTQPERMRAVTVETPQRSAPPADVRQNLLRAAGSRRAQPSGETHAD</sequence>
<dbReference type="AlphaFoldDB" id="A0A191ZZA6"/>
<organism evidence="1 2">
    <name type="scientific">Ralstonia insidiosa</name>
    <dbReference type="NCBI Taxonomy" id="190721"/>
    <lineage>
        <taxon>Bacteria</taxon>
        <taxon>Pseudomonadati</taxon>
        <taxon>Pseudomonadota</taxon>
        <taxon>Betaproteobacteria</taxon>
        <taxon>Burkholderiales</taxon>
        <taxon>Burkholderiaceae</taxon>
        <taxon>Ralstonia</taxon>
    </lineage>
</organism>
<dbReference type="Proteomes" id="UP000078572">
    <property type="component" value="Chromosome 1"/>
</dbReference>
<keyword evidence="2" id="KW-1185">Reference proteome</keyword>
<accession>A0A191ZZA6</accession>